<dbReference type="InterPro" id="IPR010987">
    <property type="entry name" value="Glutathione-S-Trfase_C-like"/>
</dbReference>
<dbReference type="AlphaFoldDB" id="A0A226EBB4"/>
<feature type="chain" id="PRO_5013053457" evidence="2">
    <location>
        <begin position="19"/>
        <end position="242"/>
    </location>
</feature>
<keyword evidence="4" id="KW-0808">Transferase</keyword>
<accession>A0A226EBB4</accession>
<evidence type="ECO:0000313" key="5">
    <source>
        <dbReference type="Proteomes" id="UP000198287"/>
    </source>
</evidence>
<dbReference type="InterPro" id="IPR050213">
    <property type="entry name" value="GST_superfamily"/>
</dbReference>
<feature type="compositionally biased region" description="Basic and acidic residues" evidence="1">
    <location>
        <begin position="78"/>
        <end position="90"/>
    </location>
</feature>
<feature type="domain" description="GST C-terminal" evidence="3">
    <location>
        <begin position="74"/>
        <end position="207"/>
    </location>
</feature>
<dbReference type="PANTHER" id="PTHR11571">
    <property type="entry name" value="GLUTATHIONE S-TRANSFERASE"/>
    <property type="match status" value="1"/>
</dbReference>
<feature type="signal peptide" evidence="2">
    <location>
        <begin position="1"/>
        <end position="18"/>
    </location>
</feature>
<dbReference type="PROSITE" id="PS50405">
    <property type="entry name" value="GST_CTER"/>
    <property type="match status" value="1"/>
</dbReference>
<feature type="region of interest" description="Disordered" evidence="1">
    <location>
        <begin position="19"/>
        <end position="90"/>
    </location>
</feature>
<proteinExistence type="predicted"/>
<name>A0A226EBB4_FOLCA</name>
<evidence type="ECO:0000256" key="2">
    <source>
        <dbReference type="SAM" id="SignalP"/>
    </source>
</evidence>
<evidence type="ECO:0000259" key="3">
    <source>
        <dbReference type="PROSITE" id="PS50405"/>
    </source>
</evidence>
<dbReference type="GO" id="GO:0004364">
    <property type="term" value="F:glutathione transferase activity"/>
    <property type="evidence" value="ECO:0007669"/>
    <property type="project" value="TreeGrafter"/>
</dbReference>
<dbReference type="Proteomes" id="UP000198287">
    <property type="component" value="Unassembled WGS sequence"/>
</dbReference>
<organism evidence="4 5">
    <name type="scientific">Folsomia candida</name>
    <name type="common">Springtail</name>
    <dbReference type="NCBI Taxonomy" id="158441"/>
    <lineage>
        <taxon>Eukaryota</taxon>
        <taxon>Metazoa</taxon>
        <taxon>Ecdysozoa</taxon>
        <taxon>Arthropoda</taxon>
        <taxon>Hexapoda</taxon>
        <taxon>Collembola</taxon>
        <taxon>Entomobryomorpha</taxon>
        <taxon>Isotomoidea</taxon>
        <taxon>Isotomidae</taxon>
        <taxon>Proisotominae</taxon>
        <taxon>Folsomia</taxon>
    </lineage>
</organism>
<dbReference type="EMBL" id="LNIX01000005">
    <property type="protein sequence ID" value="OXA53976.1"/>
    <property type="molecule type" value="Genomic_DNA"/>
</dbReference>
<dbReference type="Gene3D" id="1.20.1050.10">
    <property type="match status" value="1"/>
</dbReference>
<dbReference type="CDD" id="cd03192">
    <property type="entry name" value="GST_C_Sigma_like"/>
    <property type="match status" value="1"/>
</dbReference>
<dbReference type="PANTHER" id="PTHR11571:SF150">
    <property type="entry name" value="GLUTATHIONE S-TRANSFERASE"/>
    <property type="match status" value="1"/>
</dbReference>
<dbReference type="SUPFAM" id="SSF47616">
    <property type="entry name" value="GST C-terminal domain-like"/>
    <property type="match status" value="1"/>
</dbReference>
<dbReference type="InterPro" id="IPR036282">
    <property type="entry name" value="Glutathione-S-Trfase_C_sf"/>
</dbReference>
<dbReference type="Pfam" id="PF14497">
    <property type="entry name" value="GST_C_3"/>
    <property type="match status" value="1"/>
</dbReference>
<comment type="caution">
    <text evidence="4">The sequence shown here is derived from an EMBL/GenBank/DDBJ whole genome shotgun (WGS) entry which is preliminary data.</text>
</comment>
<reference evidence="4 5" key="1">
    <citation type="submission" date="2015-12" db="EMBL/GenBank/DDBJ databases">
        <title>The genome of Folsomia candida.</title>
        <authorList>
            <person name="Faddeeva A."/>
            <person name="Derks M.F."/>
            <person name="Anvar Y."/>
            <person name="Smit S."/>
            <person name="Van Straalen N."/>
            <person name="Roelofs D."/>
        </authorList>
    </citation>
    <scope>NUCLEOTIDE SEQUENCE [LARGE SCALE GENOMIC DNA]</scope>
    <source>
        <strain evidence="4 5">VU population</strain>
        <tissue evidence="4">Whole body</tissue>
    </source>
</reference>
<evidence type="ECO:0000256" key="1">
    <source>
        <dbReference type="SAM" id="MobiDB-lite"/>
    </source>
</evidence>
<sequence length="242" mass="26942">MKFIVFLLSSLLVTGVLTRPQFGGDEDDDGEFESGGSEDFGGDNPSSYQTDGEYVPARYGGAADTPSISSYQSNEYLPTRRKENSEGDDGARYQARLSYTAWLPILMEQDDSRRKELDQVQKVKSKEQYMDKFEQIVKDNGGRFLVGNKLSWADISLAHVLNSGELNHGIRFIDEYPALKAMHDNVMSTPGIKKMDGDAAGYQVLNFCVSMAQVLAQCFIRNNFIFIAKLQQACSGANKLDK</sequence>
<dbReference type="GO" id="GO:0006749">
    <property type="term" value="P:glutathione metabolic process"/>
    <property type="evidence" value="ECO:0007669"/>
    <property type="project" value="TreeGrafter"/>
</dbReference>
<dbReference type="InterPro" id="IPR004046">
    <property type="entry name" value="GST_C"/>
</dbReference>
<keyword evidence="5" id="KW-1185">Reference proteome</keyword>
<feature type="compositionally biased region" description="Polar residues" evidence="1">
    <location>
        <begin position="66"/>
        <end position="76"/>
    </location>
</feature>
<protein>
    <submittedName>
        <fullName evidence="4">Glutathione S-transferase A4</fullName>
    </submittedName>
</protein>
<evidence type="ECO:0000313" key="4">
    <source>
        <dbReference type="EMBL" id="OXA53976.1"/>
    </source>
</evidence>
<keyword evidence="2" id="KW-0732">Signal</keyword>
<gene>
    <name evidence="4" type="ORF">Fcan01_11359</name>
</gene>
<dbReference type="OrthoDB" id="414243at2759"/>